<feature type="compositionally biased region" description="Polar residues" evidence="1">
    <location>
        <begin position="143"/>
        <end position="154"/>
    </location>
</feature>
<evidence type="ECO:0000313" key="5">
    <source>
        <dbReference type="Proteomes" id="UP000321947"/>
    </source>
</evidence>
<evidence type="ECO:0000256" key="1">
    <source>
        <dbReference type="SAM" id="MobiDB-lite"/>
    </source>
</evidence>
<comment type="caution">
    <text evidence="3">The sequence shown here is derived from an EMBL/GenBank/DDBJ whole genome shotgun (WGS) entry which is preliminary data.</text>
</comment>
<dbReference type="OrthoDB" id="1002461at2759"/>
<reference evidence="4 5" key="1">
    <citation type="submission" date="2019-08" db="EMBL/GenBank/DDBJ databases">
        <title>Draft genome sequences of two oriental melons (Cucumis melo L. var makuwa).</title>
        <authorList>
            <person name="Kwon S.-Y."/>
        </authorList>
    </citation>
    <scope>NUCLEOTIDE SEQUENCE [LARGE SCALE GENOMIC DNA]</scope>
    <source>
        <strain evidence="5">cv. Chang Bougi</strain>
        <strain evidence="4">cv. SW 3</strain>
        <tissue evidence="3">Leaf</tissue>
    </source>
</reference>
<dbReference type="AlphaFoldDB" id="A0A5D3D2S0"/>
<organism evidence="3 5">
    <name type="scientific">Cucumis melo var. makuwa</name>
    <name type="common">Oriental melon</name>
    <dbReference type="NCBI Taxonomy" id="1194695"/>
    <lineage>
        <taxon>Eukaryota</taxon>
        <taxon>Viridiplantae</taxon>
        <taxon>Streptophyta</taxon>
        <taxon>Embryophyta</taxon>
        <taxon>Tracheophyta</taxon>
        <taxon>Spermatophyta</taxon>
        <taxon>Magnoliopsida</taxon>
        <taxon>eudicotyledons</taxon>
        <taxon>Gunneridae</taxon>
        <taxon>Pentapetalae</taxon>
        <taxon>rosids</taxon>
        <taxon>fabids</taxon>
        <taxon>Cucurbitales</taxon>
        <taxon>Cucurbitaceae</taxon>
        <taxon>Benincaseae</taxon>
        <taxon>Cucumis</taxon>
    </lineage>
</organism>
<sequence>MLQSSYYQIKTTLDAITNNSQELRDDDLRLQHESRGRTDAGMDRNVIVALQGQVTKMKKLLQSMALSQVDAVGNYVQAVKQVDEMRPVGCGEPHTTDACLLNAEIAAYVKSYPYSNTYNAGNYRGEAPDHRQRHYDRPHYSAPQHQQATTNTPSSFSSMVALLRKYMQRKDAFMQSQTTSIINLEIHLGQLAKDFSGRPHGSLPSNIEVPNHNNGVHKNKGMEIPRRHEQHDKASNQSTSSILVLPPPFSSHLKKKDD</sequence>
<accession>A0A5D3D2S0</accession>
<protein>
    <submittedName>
        <fullName evidence="3">Uncharacterized protein</fullName>
    </submittedName>
</protein>
<evidence type="ECO:0000313" key="3">
    <source>
        <dbReference type="EMBL" id="TYK17828.1"/>
    </source>
</evidence>
<evidence type="ECO:0000313" key="4">
    <source>
        <dbReference type="Proteomes" id="UP000321393"/>
    </source>
</evidence>
<dbReference type="EMBL" id="SSTE01017061">
    <property type="protein sequence ID" value="KAA0040852.1"/>
    <property type="molecule type" value="Genomic_DNA"/>
</dbReference>
<gene>
    <name evidence="3" type="ORF">E5676_scaffold306G00800</name>
    <name evidence="2" type="ORF">E6C27_scaffold333G00770</name>
</gene>
<dbReference type="Proteomes" id="UP000321947">
    <property type="component" value="Unassembled WGS sequence"/>
</dbReference>
<feature type="compositionally biased region" description="Basic and acidic residues" evidence="1">
    <location>
        <begin position="126"/>
        <end position="139"/>
    </location>
</feature>
<evidence type="ECO:0000313" key="2">
    <source>
        <dbReference type="EMBL" id="KAA0040852.1"/>
    </source>
</evidence>
<dbReference type="Proteomes" id="UP000321393">
    <property type="component" value="Unassembled WGS sequence"/>
</dbReference>
<name>A0A5D3D2S0_CUCMM</name>
<proteinExistence type="predicted"/>
<dbReference type="EMBL" id="SSTD01007940">
    <property type="protein sequence ID" value="TYK17828.1"/>
    <property type="molecule type" value="Genomic_DNA"/>
</dbReference>
<feature type="region of interest" description="Disordered" evidence="1">
    <location>
        <begin position="124"/>
        <end position="154"/>
    </location>
</feature>
<feature type="region of interest" description="Disordered" evidence="1">
    <location>
        <begin position="228"/>
        <end position="258"/>
    </location>
</feature>